<keyword evidence="3 14" id="KW-0813">Transport</keyword>
<comment type="similarity">
    <text evidence="2 14 16">Belongs to the TonB-dependent receptor family.</text>
</comment>
<keyword evidence="13 14" id="KW-0998">Cell outer membrane</keyword>
<reference evidence="20 21" key="4">
    <citation type="journal article" date="2010" name="Environ. Microbiol.">
        <title>The bacterial genus Collimonas: mycophagy, weathering and other adaptive solutions to life in oligotrophic soil environments.</title>
        <authorList>
            <person name="Leveau J.H."/>
            <person name="Uroz S."/>
            <person name="de Boer W."/>
        </authorList>
    </citation>
    <scope>NUCLEOTIDE SEQUENCE [LARGE SCALE GENOMIC DNA]</scope>
    <source>
        <strain evidence="20 21">Ter331</strain>
    </source>
</reference>
<evidence type="ECO:0000256" key="10">
    <source>
        <dbReference type="ARBA" id="ARBA00023077"/>
    </source>
</evidence>
<evidence type="ECO:0000313" key="21">
    <source>
        <dbReference type="Proteomes" id="UP000008392"/>
    </source>
</evidence>
<feature type="short sequence motif" description="TonB C-terminal box" evidence="15">
    <location>
        <begin position="699"/>
        <end position="716"/>
    </location>
</feature>
<dbReference type="CDD" id="cd01347">
    <property type="entry name" value="ligand_gated_channel"/>
    <property type="match status" value="1"/>
</dbReference>
<evidence type="ECO:0000256" key="14">
    <source>
        <dbReference type="PROSITE-ProRule" id="PRU01360"/>
    </source>
</evidence>
<accession>G0AHJ1</accession>
<keyword evidence="10 16" id="KW-0798">TonB box</keyword>
<dbReference type="InterPro" id="IPR010917">
    <property type="entry name" value="TonB_rcpt_CS"/>
</dbReference>
<keyword evidence="4 14" id="KW-1134">Transmembrane beta strand</keyword>
<evidence type="ECO:0000256" key="2">
    <source>
        <dbReference type="ARBA" id="ARBA00009810"/>
    </source>
</evidence>
<dbReference type="SUPFAM" id="SSF56935">
    <property type="entry name" value="Porins"/>
    <property type="match status" value="1"/>
</dbReference>
<dbReference type="GO" id="GO:0015891">
    <property type="term" value="P:siderophore transport"/>
    <property type="evidence" value="ECO:0007669"/>
    <property type="project" value="InterPro"/>
</dbReference>
<dbReference type="NCBIfam" id="TIGR01783">
    <property type="entry name" value="TonB-siderophor"/>
    <property type="match status" value="1"/>
</dbReference>
<evidence type="ECO:0000259" key="18">
    <source>
        <dbReference type="Pfam" id="PF00593"/>
    </source>
</evidence>
<dbReference type="PANTHER" id="PTHR32552:SF68">
    <property type="entry name" value="FERRICHROME OUTER MEMBRANE TRANSPORTER_PHAGE RECEPTOR"/>
    <property type="match status" value="1"/>
</dbReference>
<dbReference type="Proteomes" id="UP000008392">
    <property type="component" value="Chromosome"/>
</dbReference>
<proteinExistence type="inferred from homology"/>
<dbReference type="KEGG" id="cfu:CFU_0192"/>
<dbReference type="eggNOG" id="COG4774">
    <property type="taxonomic scope" value="Bacteria"/>
</dbReference>
<evidence type="ECO:0000256" key="6">
    <source>
        <dbReference type="ARBA" id="ARBA00022692"/>
    </source>
</evidence>
<dbReference type="PROSITE" id="PS01156">
    <property type="entry name" value="TONB_DEPENDENT_REC_2"/>
    <property type="match status" value="1"/>
</dbReference>
<gene>
    <name evidence="20" type="ordered locus">CFU_0192</name>
</gene>
<feature type="domain" description="TonB-dependent receptor-like beta-barrel" evidence="18">
    <location>
        <begin position="228"/>
        <end position="685"/>
    </location>
</feature>
<dbReference type="STRING" id="1005048.CFU_0192"/>
<evidence type="ECO:0000256" key="5">
    <source>
        <dbReference type="ARBA" id="ARBA00022496"/>
    </source>
</evidence>
<organism evidence="20 21">
    <name type="scientific">Collimonas fungivorans (strain Ter331)</name>
    <dbReference type="NCBI Taxonomy" id="1005048"/>
    <lineage>
        <taxon>Bacteria</taxon>
        <taxon>Pseudomonadati</taxon>
        <taxon>Pseudomonadota</taxon>
        <taxon>Betaproteobacteria</taxon>
        <taxon>Burkholderiales</taxon>
        <taxon>Oxalobacteraceae</taxon>
        <taxon>Collimonas</taxon>
    </lineage>
</organism>
<feature type="chain" id="PRO_5003396930" evidence="17">
    <location>
        <begin position="28"/>
        <end position="716"/>
    </location>
</feature>
<evidence type="ECO:0000256" key="7">
    <source>
        <dbReference type="ARBA" id="ARBA00022729"/>
    </source>
</evidence>
<keyword evidence="5" id="KW-0410">Iron transport</keyword>
<dbReference type="GO" id="GO:0015344">
    <property type="term" value="F:siderophore uptake transmembrane transporter activity"/>
    <property type="evidence" value="ECO:0007669"/>
    <property type="project" value="TreeGrafter"/>
</dbReference>
<evidence type="ECO:0000256" key="13">
    <source>
        <dbReference type="ARBA" id="ARBA00023237"/>
    </source>
</evidence>
<reference evidence="20 21" key="5">
    <citation type="journal article" date="2011" name="ISME J.">
        <title>Dual transcriptional profiling of a bacterial/fungal confrontation: Collimonas fungivorans versus Aspergillus niger.</title>
        <authorList>
            <person name="Mela F."/>
            <person name="Fritsche K."/>
            <person name="de Boer W."/>
            <person name="van Veen J.A."/>
            <person name="de Graaff L.H."/>
            <person name="van den Berg M."/>
            <person name="Leveau J.H."/>
        </authorList>
    </citation>
    <scope>NUCLEOTIDE SEQUENCE [LARGE SCALE GENOMIC DNA]</scope>
    <source>
        <strain evidence="20 21">Ter331</strain>
    </source>
</reference>
<dbReference type="InterPro" id="IPR000531">
    <property type="entry name" value="Beta-barrel_TonB"/>
</dbReference>
<evidence type="ECO:0000256" key="11">
    <source>
        <dbReference type="ARBA" id="ARBA00023136"/>
    </source>
</evidence>
<dbReference type="InterPro" id="IPR039426">
    <property type="entry name" value="TonB-dep_rcpt-like"/>
</dbReference>
<reference evidence="20 21" key="1">
    <citation type="journal article" date="2004" name="Environ. Microbiol.">
        <title>Phylogeny-function analysis of (meta)genomic libraries: screening for expression of ribosomal RNA genes by large-insert library fluorescent in situ hybridization (LIL-FISH).</title>
        <authorList>
            <person name="Leveau J.H."/>
            <person name="Gerards S."/>
            <person name="de Boer W."/>
            <person name="van Veen J.A."/>
        </authorList>
    </citation>
    <scope>NUCLEOTIDE SEQUENCE [LARGE SCALE GENOMIC DNA]</scope>
    <source>
        <strain evidence="20 21">Ter331</strain>
    </source>
</reference>
<keyword evidence="6 14" id="KW-0812">Transmembrane</keyword>
<evidence type="ECO:0000256" key="8">
    <source>
        <dbReference type="ARBA" id="ARBA00023004"/>
    </source>
</evidence>
<dbReference type="FunFam" id="2.170.130.10:FF:000001">
    <property type="entry name" value="Catecholate siderophore TonB-dependent receptor"/>
    <property type="match status" value="1"/>
</dbReference>
<evidence type="ECO:0000256" key="1">
    <source>
        <dbReference type="ARBA" id="ARBA00004571"/>
    </source>
</evidence>
<keyword evidence="9" id="KW-0406">Ion transport</keyword>
<dbReference type="HOGENOM" id="CLU_008287_9_4_4"/>
<evidence type="ECO:0000256" key="16">
    <source>
        <dbReference type="RuleBase" id="RU003357"/>
    </source>
</evidence>
<dbReference type="InterPro" id="IPR010105">
    <property type="entry name" value="TonB_sidphr_rcpt"/>
</dbReference>
<dbReference type="GO" id="GO:0038023">
    <property type="term" value="F:signaling receptor activity"/>
    <property type="evidence" value="ECO:0007669"/>
    <property type="project" value="InterPro"/>
</dbReference>
<protein>
    <submittedName>
        <fullName evidence="20">Ferrichrome-iron receptor</fullName>
    </submittedName>
</protein>
<dbReference type="Pfam" id="PF07715">
    <property type="entry name" value="Plug"/>
    <property type="match status" value="1"/>
</dbReference>
<keyword evidence="8" id="KW-0408">Iron</keyword>
<reference evidence="20 21" key="2">
    <citation type="journal article" date="2006" name="J. Microbiol. Methods">
        <title>Genomic flank-sequencing of plasposon insertion sites for rapid identification of functional genes.</title>
        <authorList>
            <person name="Leveau J.H."/>
            <person name="Gerards S."/>
            <person name="Fritsche K."/>
            <person name="Zondag G."/>
            <person name="van Veen J.A."/>
        </authorList>
    </citation>
    <scope>NUCLEOTIDE SEQUENCE [LARGE SCALE GENOMIC DNA]</scope>
    <source>
        <strain evidence="20 21">Ter331</strain>
    </source>
</reference>
<feature type="signal peptide" evidence="17">
    <location>
        <begin position="1"/>
        <end position="27"/>
    </location>
</feature>
<comment type="subcellular location">
    <subcellularLocation>
        <location evidence="1 14">Cell outer membrane</location>
        <topology evidence="1 14">Multi-pass membrane protein</topology>
    </subcellularLocation>
</comment>
<evidence type="ECO:0000313" key="20">
    <source>
        <dbReference type="EMBL" id="AEK60030.1"/>
    </source>
</evidence>
<dbReference type="InterPro" id="IPR012910">
    <property type="entry name" value="Plug_dom"/>
</dbReference>
<dbReference type="PANTHER" id="PTHR32552">
    <property type="entry name" value="FERRICHROME IRON RECEPTOR-RELATED"/>
    <property type="match status" value="1"/>
</dbReference>
<name>G0AHJ1_COLFT</name>
<dbReference type="PROSITE" id="PS52016">
    <property type="entry name" value="TONB_DEPENDENT_REC_3"/>
    <property type="match status" value="1"/>
</dbReference>
<feature type="domain" description="TonB-dependent receptor plug" evidence="19">
    <location>
        <begin position="61"/>
        <end position="156"/>
    </location>
</feature>
<evidence type="ECO:0000256" key="15">
    <source>
        <dbReference type="PROSITE-ProRule" id="PRU10144"/>
    </source>
</evidence>
<keyword evidence="11 14" id="KW-0472">Membrane</keyword>
<evidence type="ECO:0000256" key="12">
    <source>
        <dbReference type="ARBA" id="ARBA00023170"/>
    </source>
</evidence>
<keyword evidence="7 17" id="KW-0732">Signal</keyword>
<dbReference type="Pfam" id="PF00593">
    <property type="entry name" value="TonB_dep_Rec_b-barrel"/>
    <property type="match status" value="1"/>
</dbReference>
<evidence type="ECO:0000256" key="17">
    <source>
        <dbReference type="SAM" id="SignalP"/>
    </source>
</evidence>
<reference evidence="20 21" key="3">
    <citation type="journal article" date="2008" name="FEMS Microbiol. Ecol.">
        <title>Identification and characterization of genes underlying chitinolysis in Collimonas fungivorans Ter331.</title>
        <authorList>
            <person name="Fritsche K."/>
            <person name="de Boer W."/>
            <person name="Gerards S."/>
            <person name="van den Berg M."/>
            <person name="van Veen J.A."/>
            <person name="Leveau J.H."/>
        </authorList>
    </citation>
    <scope>NUCLEOTIDE SEQUENCE [LARGE SCALE GENOMIC DNA]</scope>
    <source>
        <strain evidence="20 21">Ter331</strain>
    </source>
</reference>
<evidence type="ECO:0000259" key="19">
    <source>
        <dbReference type="Pfam" id="PF07715"/>
    </source>
</evidence>
<evidence type="ECO:0000256" key="9">
    <source>
        <dbReference type="ARBA" id="ARBA00023065"/>
    </source>
</evidence>
<reference evidence="21" key="6">
    <citation type="submission" date="2011-05" db="EMBL/GenBank/DDBJ databases">
        <title>Complete sequence of Collimonas fungivorans Ter331.</title>
        <authorList>
            <person name="Leveau J.H."/>
        </authorList>
    </citation>
    <scope>NUCLEOTIDE SEQUENCE [LARGE SCALE GENOMIC DNA]</scope>
    <source>
        <strain evidence="21">Ter331</strain>
    </source>
</reference>
<evidence type="ECO:0000256" key="3">
    <source>
        <dbReference type="ARBA" id="ARBA00022448"/>
    </source>
</evidence>
<keyword evidence="12 20" id="KW-0675">Receptor</keyword>
<dbReference type="InterPro" id="IPR037066">
    <property type="entry name" value="Plug_dom_sf"/>
</dbReference>
<dbReference type="GO" id="GO:0009279">
    <property type="term" value="C:cell outer membrane"/>
    <property type="evidence" value="ECO:0007669"/>
    <property type="project" value="UniProtKB-SubCell"/>
</dbReference>
<dbReference type="Gene3D" id="2.40.170.20">
    <property type="entry name" value="TonB-dependent receptor, beta-barrel domain"/>
    <property type="match status" value="1"/>
</dbReference>
<sequence>MKTSTRLRAIASACAVVAGVKSQIALAQQQLPDVNVTAERAHGDDYAPANTTTGLKIDAPLRDVPQTVNVIPQELIRDQGARSLQDVMKNIPGVGLATGDGQRDAFVIRGFTALYDIFLDGVRDDAQYYRDLYNIDRIEVIKGPAAVLYGRGSSGGLINRITKKPTFTPSGEIGVTMGSHYLRRTDFNINQPVSDTVAIRLDGALEDSGGYRDQGYLKNRDLSPSLLWKDGNQSLLLQFDYQHQDRSIDFGVPGYRGAPASVSPSLYYGARNAAANDYTVSDMRASTAQYKLRIDQDTALTNTLRYYQYTLDRNHTRIMSVNDLLATPTVTLGRGNIRRNEHGWFNQTELTHDLHFGDVTHKVLVGLEVGEQNKYQLINNSTAAPYVYTTSLFAPVLKDLPFTVQTAPQTRGVATQDTAAVYAQSLSSWTSSIKTLVGLRFDRFGQKYDDQLPSNRDLQRTDNAVSPRFGVVWQPNNWQSYYASFSKSFQPSSESAPLAANNAQLAPEKTRNLEIGSKTELFDGRASFTAALYQLTRTDIKVTDPVNTSNLIPVGEQQSKGVELSFTGEVTPGWQIIAGYSYMNAKVTKAVGTVNSPLASAAAQTPLQGKTLAQAPRHTASLWTLKSLDQWLPGIQVGGGLTYRGANYASIDNAVRIPGFVTTDLAAYYHPAQKGWNLALNLKNLFDKRYYISSNNDIGILPGAPRSVELSARYAF</sequence>
<dbReference type="EMBL" id="CP002745">
    <property type="protein sequence ID" value="AEK60030.1"/>
    <property type="molecule type" value="Genomic_DNA"/>
</dbReference>
<dbReference type="InterPro" id="IPR036942">
    <property type="entry name" value="Beta-barrel_TonB_sf"/>
</dbReference>
<evidence type="ECO:0000256" key="4">
    <source>
        <dbReference type="ARBA" id="ARBA00022452"/>
    </source>
</evidence>
<dbReference type="RefSeq" id="WP_014004185.1">
    <property type="nucleotide sequence ID" value="NC_015856.1"/>
</dbReference>
<dbReference type="AlphaFoldDB" id="G0AHJ1"/>
<dbReference type="Gene3D" id="2.170.130.10">
    <property type="entry name" value="TonB-dependent receptor, plug domain"/>
    <property type="match status" value="1"/>
</dbReference>
<keyword evidence="21" id="KW-1185">Reference proteome</keyword>